<reference evidence="7 8" key="1">
    <citation type="submission" date="2019-01" db="EMBL/GenBank/DDBJ databases">
        <title>Sequencing of cultivated peanut Arachis hypogaea provides insights into genome evolution and oil improvement.</title>
        <authorList>
            <person name="Chen X."/>
        </authorList>
    </citation>
    <scope>NUCLEOTIDE SEQUENCE [LARGE SCALE GENOMIC DNA]</scope>
    <source>
        <strain evidence="8">cv. Fuhuasheng</strain>
        <tissue evidence="7">Leaves</tissue>
    </source>
</reference>
<evidence type="ECO:0000256" key="3">
    <source>
        <dbReference type="ARBA" id="ARBA00023172"/>
    </source>
</evidence>
<evidence type="ECO:0000256" key="4">
    <source>
        <dbReference type="PROSITE-ProRule" id="PRU00047"/>
    </source>
</evidence>
<dbReference type="PROSITE" id="PS50158">
    <property type="entry name" value="ZF_CCHC"/>
    <property type="match status" value="1"/>
</dbReference>
<dbReference type="GO" id="GO:0006313">
    <property type="term" value="P:DNA transposition"/>
    <property type="evidence" value="ECO:0007669"/>
    <property type="project" value="InterPro"/>
</dbReference>
<keyword evidence="4" id="KW-0863">Zinc-finger</keyword>
<proteinExistence type="predicted"/>
<keyword evidence="4" id="KW-0862">Zinc</keyword>
<sequence length="927" mass="104100">MAKPTVATTSQPNPRPKRMDQSTAAPTTKPNPPPKSTAQPTSKPVTRSASQKSRRSDIPKKGPHKVKNVALHVRRPLTRSAATGTFGRASVKGKDPETVFVSLSSEEESSDSHDNYDNVEDEPYRPAADDVSSEEEEVVGEISIGKKSDAKKRTTTYNKEVNEKSSVMVEDDGIVCAESGSEDDEFFFGPIPKVGETGAYYDAQDEAYDESDGGESWHSEEMKTPPNSEDELEEVESDEVFPVFKEGGRFGELKLKVGMKFNSKMEFKEAVREYCIQEGRRIWWKKNDNLKMRAICKGEECGWVVYASRDNEGNCWQIKTFMDDHTCPRETKNRLANRKWLGCKLVRKLRKYPNLRHCEAAQYFKSKCNLDLNKSSLTRALGDARAIVYGDAAAQYGMVRDYGLTLLKINPGSTVSIGVTPHPNPDEDPTFDRMYICLDGCKRGFKAGCRPLIGLDGAFLKIKHGGQILSAIGQDTNNHIYVIAYAIVSIKNTDNWQWFLELLHQDLGDYKQHGWCFISDMQKGLIHAVQDVFPNVHHRFCVWHLWRNFNKQWKDNQLRGLLWECARSTTQEGFIEGMKKLERLNKDAWTYLCKWPKNSWSRAFFSIAPKMDNICNNACEVFNLRIKEPRTKPIITLLEEVRMYIMRSIARNKVKLRNNDGILPPIQKRMPCVHACAALARAGRRPDEFCHSWLTIEAYNNTYGFHINQIPGQALWEKSPYNRLQAPKFKKKPGPIKKKRRKDADEDPSKGKKQKTSMKRVHKKGHCRYCGESGHTKRNCQKRVVDEESAAVAAAAAAAANSDANGGEVNNSAPTAAVNGGDAPAVSQDQVEIQLDLSQPIMSETDDSQQVQPPPVRPSKLPPKRRFSTPTTTTQPTSTPSASTPSPPSASTLPTSSQLASTETATNLPAMRFVPNPGFKPPRTKNY</sequence>
<feature type="compositionally biased region" description="Low complexity" evidence="5">
    <location>
        <begin position="868"/>
        <end position="902"/>
    </location>
</feature>
<protein>
    <recommendedName>
        <fullName evidence="6">CCHC-type domain-containing protein</fullName>
    </recommendedName>
</protein>
<feature type="compositionally biased region" description="Basic residues" evidence="5">
    <location>
        <begin position="751"/>
        <end position="767"/>
    </location>
</feature>
<evidence type="ECO:0000259" key="6">
    <source>
        <dbReference type="PROSITE" id="PS50158"/>
    </source>
</evidence>
<keyword evidence="2" id="KW-0238">DNA-binding</keyword>
<evidence type="ECO:0000256" key="5">
    <source>
        <dbReference type="SAM" id="MobiDB-lite"/>
    </source>
</evidence>
<dbReference type="Proteomes" id="UP000289738">
    <property type="component" value="Chromosome A01"/>
</dbReference>
<dbReference type="InterPro" id="IPR001207">
    <property type="entry name" value="Transposase_mutator"/>
</dbReference>
<dbReference type="InterPro" id="IPR018289">
    <property type="entry name" value="MULE_transposase_dom"/>
</dbReference>
<feature type="compositionally biased region" description="Polar residues" evidence="5">
    <location>
        <begin position="1"/>
        <end position="12"/>
    </location>
</feature>
<dbReference type="GO" id="GO:0008270">
    <property type="term" value="F:zinc ion binding"/>
    <property type="evidence" value="ECO:0007669"/>
    <property type="project" value="UniProtKB-KW"/>
</dbReference>
<dbReference type="GO" id="GO:0003677">
    <property type="term" value="F:DNA binding"/>
    <property type="evidence" value="ECO:0007669"/>
    <property type="project" value="UniProtKB-KW"/>
</dbReference>
<dbReference type="Pfam" id="PF03108">
    <property type="entry name" value="DBD_Tnp_Mut"/>
    <property type="match status" value="1"/>
</dbReference>
<feature type="region of interest" description="Disordered" evidence="5">
    <location>
        <begin position="726"/>
        <end position="781"/>
    </location>
</feature>
<feature type="region of interest" description="Disordered" evidence="5">
    <location>
        <begin position="208"/>
        <end position="231"/>
    </location>
</feature>
<feature type="domain" description="CCHC-type" evidence="6">
    <location>
        <begin position="767"/>
        <end position="782"/>
    </location>
</feature>
<keyword evidence="1" id="KW-0815">Transposition</keyword>
<dbReference type="EMBL" id="SDMP01000001">
    <property type="protein sequence ID" value="RYR79175.1"/>
    <property type="molecule type" value="Genomic_DNA"/>
</dbReference>
<evidence type="ECO:0000313" key="7">
    <source>
        <dbReference type="EMBL" id="RYR79175.1"/>
    </source>
</evidence>
<feature type="compositionally biased region" description="Basic residues" evidence="5">
    <location>
        <begin position="728"/>
        <end position="741"/>
    </location>
</feature>
<name>A0A445EUM8_ARAHY</name>
<feature type="region of interest" description="Disordered" evidence="5">
    <location>
        <begin position="800"/>
        <end position="927"/>
    </location>
</feature>
<accession>A0A445EUM8</accession>
<feature type="compositionally biased region" description="Basic and acidic residues" evidence="5">
    <location>
        <begin position="110"/>
        <end position="128"/>
    </location>
</feature>
<dbReference type="InterPro" id="IPR004332">
    <property type="entry name" value="Transposase_MuDR"/>
</dbReference>
<dbReference type="PANTHER" id="PTHR31973">
    <property type="entry name" value="POLYPROTEIN, PUTATIVE-RELATED"/>
    <property type="match status" value="1"/>
</dbReference>
<dbReference type="STRING" id="3818.A0A445EUM8"/>
<comment type="caution">
    <text evidence="7">The sequence shown here is derived from an EMBL/GenBank/DDBJ whole genome shotgun (WGS) entry which is preliminary data.</text>
</comment>
<dbReference type="Pfam" id="PF10551">
    <property type="entry name" value="MULE"/>
    <property type="match status" value="1"/>
</dbReference>
<feature type="compositionally biased region" description="Pro residues" evidence="5">
    <location>
        <begin position="852"/>
        <end position="861"/>
    </location>
</feature>
<dbReference type="InterPro" id="IPR001878">
    <property type="entry name" value="Znf_CCHC"/>
</dbReference>
<evidence type="ECO:0000313" key="8">
    <source>
        <dbReference type="Proteomes" id="UP000289738"/>
    </source>
</evidence>
<evidence type="ECO:0000256" key="1">
    <source>
        <dbReference type="ARBA" id="ARBA00022578"/>
    </source>
</evidence>
<dbReference type="InterPro" id="IPR036875">
    <property type="entry name" value="Znf_CCHC_sf"/>
</dbReference>
<feature type="region of interest" description="Disordered" evidence="5">
    <location>
        <begin position="1"/>
        <end position="156"/>
    </location>
</feature>
<dbReference type="GO" id="GO:0004803">
    <property type="term" value="F:transposase activity"/>
    <property type="evidence" value="ECO:0007669"/>
    <property type="project" value="InterPro"/>
</dbReference>
<feature type="compositionally biased region" description="Basic residues" evidence="5">
    <location>
        <begin position="61"/>
        <end position="77"/>
    </location>
</feature>
<keyword evidence="4" id="KW-0479">Metal-binding</keyword>
<dbReference type="SUPFAM" id="SSF57756">
    <property type="entry name" value="Retrovirus zinc finger-like domains"/>
    <property type="match status" value="1"/>
</dbReference>
<evidence type="ECO:0000256" key="2">
    <source>
        <dbReference type="ARBA" id="ARBA00023125"/>
    </source>
</evidence>
<dbReference type="PROSITE" id="PS01007">
    <property type="entry name" value="TRANSPOSASE_MUTATOR"/>
    <property type="match status" value="1"/>
</dbReference>
<feature type="compositionally biased region" description="Polar residues" evidence="5">
    <location>
        <begin position="827"/>
        <end position="842"/>
    </location>
</feature>
<dbReference type="PANTHER" id="PTHR31973:SF187">
    <property type="entry name" value="MUTATOR TRANSPOSASE MUDRA PROTEIN"/>
    <property type="match status" value="1"/>
</dbReference>
<keyword evidence="8" id="KW-1185">Reference proteome</keyword>
<feature type="compositionally biased region" description="Polar residues" evidence="5">
    <location>
        <begin position="39"/>
        <end position="51"/>
    </location>
</feature>
<dbReference type="AlphaFoldDB" id="A0A445EUM8"/>
<gene>
    <name evidence="7" type="ORF">Ahy_A01g004017</name>
</gene>
<keyword evidence="3" id="KW-0233">DNA recombination</keyword>
<organism evidence="7 8">
    <name type="scientific">Arachis hypogaea</name>
    <name type="common">Peanut</name>
    <dbReference type="NCBI Taxonomy" id="3818"/>
    <lineage>
        <taxon>Eukaryota</taxon>
        <taxon>Viridiplantae</taxon>
        <taxon>Streptophyta</taxon>
        <taxon>Embryophyta</taxon>
        <taxon>Tracheophyta</taxon>
        <taxon>Spermatophyta</taxon>
        <taxon>Magnoliopsida</taxon>
        <taxon>eudicotyledons</taxon>
        <taxon>Gunneridae</taxon>
        <taxon>Pentapetalae</taxon>
        <taxon>rosids</taxon>
        <taxon>fabids</taxon>
        <taxon>Fabales</taxon>
        <taxon>Fabaceae</taxon>
        <taxon>Papilionoideae</taxon>
        <taxon>50 kb inversion clade</taxon>
        <taxon>dalbergioids sensu lato</taxon>
        <taxon>Dalbergieae</taxon>
        <taxon>Pterocarpus clade</taxon>
        <taxon>Arachis</taxon>
    </lineage>
</organism>